<evidence type="ECO:0000313" key="3">
    <source>
        <dbReference type="Proteomes" id="UP000070720"/>
    </source>
</evidence>
<dbReference type="EMBL" id="HG970335">
    <property type="protein sequence ID" value="CEF84155.1"/>
    <property type="molecule type" value="Genomic_DNA"/>
</dbReference>
<reference evidence="2 3" key="1">
    <citation type="journal article" date="2007" name="Science">
        <title>The Fusarium graminearum genome reveals a link between localized polymorphism and pathogen specialization.</title>
        <authorList>
            <person name="Cuomo C.A."/>
            <person name="Gueldener U."/>
            <person name="Xu J.-R."/>
            <person name="Trail F."/>
            <person name="Turgeon B.G."/>
            <person name="Di Pietro A."/>
            <person name="Walton J.D."/>
            <person name="Ma L.-J."/>
            <person name="Baker S.E."/>
            <person name="Rep M."/>
            <person name="Adam G."/>
            <person name="Antoniw J."/>
            <person name="Baldwin T."/>
            <person name="Calvo S.E."/>
            <person name="Chang Y.-L."/>
            <person name="DeCaprio D."/>
            <person name="Gale L.R."/>
            <person name="Gnerre S."/>
            <person name="Goswami R.S."/>
            <person name="Hammond-Kosack K."/>
            <person name="Harris L.J."/>
            <person name="Hilburn K."/>
            <person name="Kennell J.C."/>
            <person name="Kroken S."/>
            <person name="Magnuson J.K."/>
            <person name="Mannhaupt G."/>
            <person name="Mauceli E.W."/>
            <person name="Mewes H.-W."/>
            <person name="Mitterbauer R."/>
            <person name="Muehlbauer G."/>
            <person name="Muensterkoetter M."/>
            <person name="Nelson D."/>
            <person name="O'Donnell K."/>
            <person name="Ouellet T."/>
            <person name="Qi W."/>
            <person name="Quesneville H."/>
            <person name="Roncero M.I.G."/>
            <person name="Seong K.-Y."/>
            <person name="Tetko I.V."/>
            <person name="Urban M."/>
            <person name="Waalwijk C."/>
            <person name="Ward T.J."/>
            <person name="Yao J."/>
            <person name="Birren B.W."/>
            <person name="Kistler H.C."/>
        </authorList>
    </citation>
    <scope>NUCLEOTIDE SEQUENCE [LARGE SCALE GENOMIC DNA]</scope>
    <source>
        <strain evidence="3">ATCC MYA-4620 / CBS 123657 / FGSC 9075 / NRRL 31084 / PH-1</strain>
        <strain evidence="2">PH-1 / ATCC MYA-4620 / FGSC 9075 / NRRL 31084</strain>
    </source>
</reference>
<name>A0A098DQN0_GIBZE</name>
<accession>A0A098DQN0</accession>
<evidence type="ECO:0000313" key="1">
    <source>
        <dbReference type="EMBL" id="CEF84155.1"/>
    </source>
</evidence>
<dbReference type="EnsemblFungi" id="CEF84155">
    <property type="protein sequence ID" value="CEF84155"/>
    <property type="gene ID" value="FGRRES_15439"/>
</dbReference>
<evidence type="ECO:0000313" key="2">
    <source>
        <dbReference type="EnsemblFungi" id="CEF84155"/>
    </source>
</evidence>
<dbReference type="VEuPathDB" id="FungiDB:FGRAMPH1_01G25615"/>
<reference evidence="2 3" key="2">
    <citation type="journal article" date="2010" name="Nature">
        <title>Comparative genomics reveals mobile pathogenicity chromosomes in Fusarium.</title>
        <authorList>
            <person name="Ma L.J."/>
            <person name="van der Does H.C."/>
            <person name="Borkovich K.A."/>
            <person name="Coleman J.J."/>
            <person name="Daboussi M.J."/>
            <person name="Di Pietro A."/>
            <person name="Dufresne M."/>
            <person name="Freitag M."/>
            <person name="Grabherr M."/>
            <person name="Henrissat B."/>
            <person name="Houterman P.M."/>
            <person name="Kang S."/>
            <person name="Shim W.B."/>
            <person name="Woloshuk C."/>
            <person name="Xie X."/>
            <person name="Xu J.R."/>
            <person name="Antoniw J."/>
            <person name="Baker S.E."/>
            <person name="Bluhm B.H."/>
            <person name="Breakspear A."/>
            <person name="Brown D.W."/>
            <person name="Butchko R.A."/>
            <person name="Chapman S."/>
            <person name="Coulson R."/>
            <person name="Coutinho P.M."/>
            <person name="Danchin E.G."/>
            <person name="Diener A."/>
            <person name="Gale L.R."/>
            <person name="Gardiner D.M."/>
            <person name="Goff S."/>
            <person name="Hammond-Kosack K.E."/>
            <person name="Hilburn K."/>
            <person name="Hua-Van A."/>
            <person name="Jonkers W."/>
            <person name="Kazan K."/>
            <person name="Kodira C.D."/>
            <person name="Koehrsen M."/>
            <person name="Kumar L."/>
            <person name="Lee Y.H."/>
            <person name="Li L."/>
            <person name="Manners J.M."/>
            <person name="Miranda-Saavedra D."/>
            <person name="Mukherjee M."/>
            <person name="Park G."/>
            <person name="Park J."/>
            <person name="Park S.Y."/>
            <person name="Proctor R.H."/>
            <person name="Regev A."/>
            <person name="Ruiz-Roldan M.C."/>
            <person name="Sain D."/>
            <person name="Sakthikumar S."/>
            <person name="Sykes S."/>
            <person name="Schwartz D.C."/>
            <person name="Turgeon B.G."/>
            <person name="Wapinski I."/>
            <person name="Yoder O."/>
            <person name="Young S."/>
            <person name="Zeng Q."/>
            <person name="Zhou S."/>
            <person name="Galagan J."/>
            <person name="Cuomo C.A."/>
            <person name="Kistler H.C."/>
            <person name="Rep M."/>
        </authorList>
    </citation>
    <scope>GENOME REANNOTATION</scope>
    <source>
        <strain evidence="3">ATCC MYA-4620 / CBS 123657 / FGSC 9075 / NRRL 31084 / PH-1</strain>
        <strain evidence="2">PH-1 / ATCC MYA-4620 / FGSC 9075 / NRRL 31084</strain>
    </source>
</reference>
<keyword evidence="3" id="KW-1185">Reference proteome</keyword>
<dbReference type="InParanoid" id="A0A098DQN0"/>
<reference evidence="1 3" key="3">
    <citation type="journal article" date="2015" name="BMC Genomics">
        <title>The completed genome sequence of the pathogenic ascomycete fungus Fusarium graminearum.</title>
        <authorList>
            <person name="King R."/>
            <person name="Urban M."/>
            <person name="Hammond-Kosack M.C."/>
            <person name="Hassani-Pak K."/>
            <person name="Hammond-Kosack K.E."/>
        </authorList>
    </citation>
    <scope>NUCLEOTIDE SEQUENCE [LARGE SCALE GENOMIC DNA]</scope>
    <source>
        <strain evidence="3">ATCC MYA-4620 / CBS 123657 / FGSC 9075 / NRRL 31084 / PH-1</strain>
        <strain evidence="1">PH-1</strain>
    </source>
</reference>
<reference evidence="2" key="4">
    <citation type="submission" date="2017-01" db="UniProtKB">
        <authorList>
            <consortium name="EnsemblFungi"/>
        </authorList>
    </citation>
    <scope>IDENTIFICATION</scope>
    <source>
        <strain evidence="2">PH-1 / ATCC MYA-4620 / FGSC 9075 / NRRL 31084</strain>
    </source>
</reference>
<dbReference type="AlphaFoldDB" id="A0A098DQN0"/>
<proteinExistence type="predicted"/>
<accession>A0A0E0SCJ2</accession>
<protein>
    <submittedName>
        <fullName evidence="1">Chromosome 4, complete genome</fullName>
    </submittedName>
</protein>
<sequence>MPTEQKFHWLAVSIGADSTVTRRGPPSEIALGISLCIVYEYSVGEAVSSWVASFYPVE</sequence>
<gene>
    <name evidence="1" type="ORF">FGRAMPH1_01T25615</name>
</gene>
<organism evidence="1 3">
    <name type="scientific">Gibberella zeae (strain ATCC MYA-4620 / CBS 123657 / FGSC 9075 / NRRL 31084 / PH-1)</name>
    <name type="common">Wheat head blight fungus</name>
    <name type="synonym">Fusarium graminearum</name>
    <dbReference type="NCBI Taxonomy" id="229533"/>
    <lineage>
        <taxon>Eukaryota</taxon>
        <taxon>Fungi</taxon>
        <taxon>Dikarya</taxon>
        <taxon>Ascomycota</taxon>
        <taxon>Pezizomycotina</taxon>
        <taxon>Sordariomycetes</taxon>
        <taxon>Hypocreomycetidae</taxon>
        <taxon>Hypocreales</taxon>
        <taxon>Nectriaceae</taxon>
        <taxon>Fusarium</taxon>
    </lineage>
</organism>
<dbReference type="Proteomes" id="UP000070720">
    <property type="component" value="Chromosome 4"/>
</dbReference>